<keyword evidence="9 16" id="KW-0460">Magnesium</keyword>
<dbReference type="FunFam" id="3.40.50.970:FF:000004">
    <property type="entry name" value="Transketolase"/>
    <property type="match status" value="1"/>
</dbReference>
<dbReference type="Proteomes" id="UP001057142">
    <property type="component" value="Chromosome"/>
</dbReference>
<feature type="binding site" evidence="16">
    <location>
        <position position="185"/>
    </location>
    <ligand>
        <name>Mg(2+)</name>
        <dbReference type="ChEBI" id="CHEBI:18420"/>
    </ligand>
</feature>
<evidence type="ECO:0000313" key="20">
    <source>
        <dbReference type="EMBL" id="USB38599.1"/>
    </source>
</evidence>
<evidence type="ECO:0000256" key="15">
    <source>
        <dbReference type="PIRSR" id="PIRSR605478-3"/>
    </source>
</evidence>
<feature type="binding site" evidence="15">
    <location>
        <begin position="114"/>
        <end position="116"/>
    </location>
    <ligand>
        <name>thiamine diphosphate</name>
        <dbReference type="ChEBI" id="CHEBI:58937"/>
    </ligand>
</feature>
<feature type="binding site" evidence="14">
    <location>
        <position position="26"/>
    </location>
    <ligand>
        <name>substrate</name>
    </ligand>
</feature>
<dbReference type="AlphaFoldDB" id="A0AAX3S2T1"/>
<evidence type="ECO:0000256" key="3">
    <source>
        <dbReference type="ARBA" id="ARBA00007131"/>
    </source>
</evidence>
<dbReference type="SUPFAM" id="SSF52518">
    <property type="entry name" value="Thiamin diphosphate-binding fold (THDP-binding)"/>
    <property type="match status" value="2"/>
</dbReference>
<dbReference type="Gene3D" id="3.40.50.970">
    <property type="match status" value="2"/>
</dbReference>
<dbReference type="InterPro" id="IPR005478">
    <property type="entry name" value="Transketolase_bac-like"/>
</dbReference>
<dbReference type="Pfam" id="PF00456">
    <property type="entry name" value="Transketolase_N"/>
    <property type="match status" value="1"/>
</dbReference>
<feature type="binding site" evidence="15">
    <location>
        <position position="156"/>
    </location>
    <ligand>
        <name>thiamine diphosphate</name>
        <dbReference type="ChEBI" id="CHEBI:58937"/>
    </ligand>
</feature>
<sequence>MTTRKTLANAIRFLSMDAVQKAKSGHPGAPMGMADIAEVLWRDYMNHNPADPHWANRDRFVLSNGHGSMLIYSLLHLTGYDLSIDELKNFRQLHSKTPGHPEYGYTPGVETTTGPLGQGIANAVGFAIAERTLAAQFNRPGHDIVDHHTYVFMGDGCMMEGISHEVCSLAGTLKLNKLIAFYDDNGISIDGHVQGWFTDDTAARFEAYGWHVIRDIDGHDADQIHAAVTEAQRETDKPTLIMCKTVIGFGSPNKAGTESVHGAPLGDAEIAATRKNLEWQYGPFEIPQDIYQAWDARQAGKEKQAAWNDKFAAYAKAFPELAEEFTRRMAGELPANFDAEAKKFIENLQANPANIASRKASQNALEAFGKVLPEFLGGSADLAPSNLTMWSGSKPLNEDKAGNYIHYGVREFGMSAIMNGIALHGGFVPYGATFLMFVEYARNAVRMAALMKVRSIFVYTHDSIGLGEDGPTHQPVEQLASLRVTPNMNTWRPCDQVESAVAWKYAIERKDGPSALIFSRQNLEQQPRTAKQLAEIEKGAYILKDSDGQPELIFIATGSEVELAVKAADQLTGEGRKVRVVSMPSTEVFDKQDAAYREAVLPSSVTKRVAIEAGIADYWFKYTGLNGAIVGMHTFGESAPAEELFKEFGITVESAVKAAKSLLK</sequence>
<name>A0AAX3S2T1_9GAMM</name>
<dbReference type="InterPro" id="IPR005475">
    <property type="entry name" value="Transketolase-like_Pyr-bd"/>
</dbReference>
<dbReference type="CDD" id="cd02012">
    <property type="entry name" value="TPP_TK"/>
    <property type="match status" value="1"/>
</dbReference>
<dbReference type="InterPro" id="IPR029061">
    <property type="entry name" value="THDP-binding"/>
</dbReference>
<gene>
    <name evidence="21" type="primary">tkt</name>
    <name evidence="20" type="ORF">M5J11_09020</name>
    <name evidence="21" type="ORF">PG365_03855</name>
</gene>
<dbReference type="InterPro" id="IPR055152">
    <property type="entry name" value="Transketolase-like_C_2"/>
</dbReference>
<feature type="binding site" evidence="15">
    <location>
        <position position="185"/>
    </location>
    <ligand>
        <name>thiamine diphosphate</name>
        <dbReference type="ChEBI" id="CHEBI:58937"/>
    </ligand>
</feature>
<dbReference type="EC" id="2.2.1.1" evidence="5 12"/>
<dbReference type="SUPFAM" id="SSF52922">
    <property type="entry name" value="TK C-terminal domain-like"/>
    <property type="match status" value="1"/>
</dbReference>
<feature type="binding site" evidence="14">
    <location>
        <position position="473"/>
    </location>
    <ligand>
        <name>substrate</name>
    </ligand>
</feature>
<feature type="binding site" evidence="14">
    <location>
        <position position="469"/>
    </location>
    <ligand>
        <name>substrate</name>
    </ligand>
</feature>
<evidence type="ECO:0000256" key="8">
    <source>
        <dbReference type="ARBA" id="ARBA00022837"/>
    </source>
</evidence>
<dbReference type="PANTHER" id="PTHR43522:SF2">
    <property type="entry name" value="TRANSKETOLASE 1-RELATED"/>
    <property type="match status" value="1"/>
</dbReference>
<evidence type="ECO:0000256" key="1">
    <source>
        <dbReference type="ARBA" id="ARBA00001913"/>
    </source>
</evidence>
<dbReference type="EMBL" id="CP116222">
    <property type="protein sequence ID" value="WFC07535.1"/>
    <property type="molecule type" value="Genomic_DNA"/>
</dbReference>
<evidence type="ECO:0000256" key="4">
    <source>
        <dbReference type="ARBA" id="ARBA00011738"/>
    </source>
</evidence>
<feature type="binding site" evidence="16">
    <location>
        <position position="187"/>
    </location>
    <ligand>
        <name>Mg(2+)</name>
        <dbReference type="ChEBI" id="CHEBI:18420"/>
    </ligand>
</feature>
<dbReference type="RefSeq" id="WP_251465131.1">
    <property type="nucleotide sequence ID" value="NZ_CP097327.1"/>
</dbReference>
<keyword evidence="22" id="KW-1185">Reference proteome</keyword>
<evidence type="ECO:0000313" key="21">
    <source>
        <dbReference type="EMBL" id="WFC07535.1"/>
    </source>
</evidence>
<evidence type="ECO:0000313" key="22">
    <source>
        <dbReference type="Proteomes" id="UP001057142"/>
    </source>
</evidence>
<comment type="cofactor">
    <cofactor evidence="2">
        <name>Co(2+)</name>
        <dbReference type="ChEBI" id="CHEBI:48828"/>
    </cofactor>
</comment>
<evidence type="ECO:0000256" key="10">
    <source>
        <dbReference type="ARBA" id="ARBA00023052"/>
    </source>
</evidence>
<keyword evidence="7 16" id="KW-0479">Metal-binding</keyword>
<dbReference type="Pfam" id="PF22613">
    <property type="entry name" value="Transketolase_C_1"/>
    <property type="match status" value="1"/>
</dbReference>
<evidence type="ECO:0000256" key="11">
    <source>
        <dbReference type="ARBA" id="ARBA00049473"/>
    </source>
</evidence>
<proteinExistence type="inferred from homology"/>
<dbReference type="InterPro" id="IPR005474">
    <property type="entry name" value="Transketolase_N"/>
</dbReference>
<comment type="similarity">
    <text evidence="3 18">Belongs to the transketolase family.</text>
</comment>
<feature type="binding site" evidence="14">
    <location>
        <position position="385"/>
    </location>
    <ligand>
        <name>substrate</name>
    </ligand>
</feature>
<dbReference type="EMBL" id="CP097327">
    <property type="protein sequence ID" value="USB38599.1"/>
    <property type="molecule type" value="Genomic_DNA"/>
</dbReference>
<keyword evidence="8 18" id="KW-0106">Calcium</keyword>
<comment type="catalytic activity">
    <reaction evidence="11 18">
        <text>D-sedoheptulose 7-phosphate + D-glyceraldehyde 3-phosphate = aldehydo-D-ribose 5-phosphate + D-xylulose 5-phosphate</text>
        <dbReference type="Rhea" id="RHEA:10508"/>
        <dbReference type="ChEBI" id="CHEBI:57483"/>
        <dbReference type="ChEBI" id="CHEBI:57737"/>
        <dbReference type="ChEBI" id="CHEBI:58273"/>
        <dbReference type="ChEBI" id="CHEBI:59776"/>
        <dbReference type="EC" id="2.2.1.1"/>
    </reaction>
</comment>
<comment type="cofactor">
    <cofactor evidence="15">
        <name>thiamine diphosphate</name>
        <dbReference type="ChEBI" id="CHEBI:58937"/>
    </cofactor>
    <text evidence="15">Binds 1 thiamine pyrophosphate per subunit. During the reaction, the substrate forms a covalent intermediate with the cofactor.</text>
</comment>
<evidence type="ECO:0000256" key="5">
    <source>
        <dbReference type="ARBA" id="ARBA00013152"/>
    </source>
</evidence>
<comment type="function">
    <text evidence="18">Catalyzes the transfer of a two-carbon ketol group from a ketose donor to an aldose acceptor, via a covalent intermediate with the cofactor thiamine pyrophosphate.</text>
</comment>
<evidence type="ECO:0000256" key="17">
    <source>
        <dbReference type="PIRSR" id="PIRSR605478-5"/>
    </source>
</evidence>
<evidence type="ECO:0000256" key="16">
    <source>
        <dbReference type="PIRSR" id="PIRSR605478-4"/>
    </source>
</evidence>
<evidence type="ECO:0000256" key="18">
    <source>
        <dbReference type="RuleBase" id="RU004996"/>
    </source>
</evidence>
<dbReference type="Proteomes" id="UP001222403">
    <property type="component" value="Chromosome"/>
</dbReference>
<evidence type="ECO:0000256" key="12">
    <source>
        <dbReference type="NCBIfam" id="TIGR00232"/>
    </source>
</evidence>
<dbReference type="FunFam" id="3.40.50.970:FF:000003">
    <property type="entry name" value="Transketolase"/>
    <property type="match status" value="1"/>
</dbReference>
<dbReference type="GO" id="GO:0046872">
    <property type="term" value="F:metal ion binding"/>
    <property type="evidence" value="ECO:0007669"/>
    <property type="project" value="UniProtKB-KW"/>
</dbReference>
<feature type="binding site" evidence="14">
    <location>
        <position position="261"/>
    </location>
    <ligand>
        <name>substrate</name>
    </ligand>
</feature>
<feature type="binding site" evidence="15">
    <location>
        <position position="437"/>
    </location>
    <ligand>
        <name>thiamine diphosphate</name>
        <dbReference type="ChEBI" id="CHEBI:58937"/>
    </ligand>
</feature>
<dbReference type="Pfam" id="PF02779">
    <property type="entry name" value="Transket_pyr"/>
    <property type="match status" value="1"/>
</dbReference>
<keyword evidence="6 18" id="KW-0808">Transferase</keyword>
<dbReference type="InterPro" id="IPR033247">
    <property type="entry name" value="Transketolase_fam"/>
</dbReference>
<feature type="active site" description="Proton donor" evidence="13">
    <location>
        <position position="411"/>
    </location>
</feature>
<feature type="site" description="Important for catalytic activity" evidence="17">
    <location>
        <position position="26"/>
    </location>
</feature>
<dbReference type="GO" id="GO:0009052">
    <property type="term" value="P:pentose-phosphate shunt, non-oxidative branch"/>
    <property type="evidence" value="ECO:0007669"/>
    <property type="project" value="UniProtKB-ARBA"/>
</dbReference>
<dbReference type="PROSITE" id="PS00801">
    <property type="entry name" value="TRANSKETOLASE_1"/>
    <property type="match status" value="1"/>
</dbReference>
<evidence type="ECO:0000256" key="2">
    <source>
        <dbReference type="ARBA" id="ARBA00001941"/>
    </source>
</evidence>
<reference evidence="21" key="2">
    <citation type="submission" date="2023-01" db="EMBL/GenBank/DDBJ databases">
        <title>The prevalence of carbapenem-resistant bacteria in aquaculture in China and the genetic diversity of carbapenem-resistant genes.</title>
        <authorList>
            <person name="Wen R."/>
        </authorList>
    </citation>
    <scope>NUCLEOTIDE SEQUENCE</scope>
    <source>
        <strain evidence="21">PVA41-chromosome</strain>
    </source>
</reference>
<organism evidence="21 23">
    <name type="scientific">Providencia vermicola</name>
    <dbReference type="NCBI Taxonomy" id="333965"/>
    <lineage>
        <taxon>Bacteria</taxon>
        <taxon>Pseudomonadati</taxon>
        <taxon>Pseudomonadota</taxon>
        <taxon>Gammaproteobacteria</taxon>
        <taxon>Enterobacterales</taxon>
        <taxon>Morganellaceae</taxon>
        <taxon>Providencia</taxon>
    </lineage>
</organism>
<comment type="cofactor">
    <cofactor evidence="18">
        <name>Mg(2+)</name>
        <dbReference type="ChEBI" id="CHEBI:18420"/>
    </cofactor>
    <cofactor evidence="18">
        <name>Ca(2+)</name>
        <dbReference type="ChEBI" id="CHEBI:29108"/>
    </cofactor>
    <cofactor evidence="18">
        <name>Mn(2+)</name>
        <dbReference type="ChEBI" id="CHEBI:29035"/>
    </cofactor>
    <cofactor evidence="18">
        <name>Co(2+)</name>
        <dbReference type="ChEBI" id="CHEBI:48828"/>
    </cofactor>
    <text evidence="18">Binds 1 Mg(2+) ion per subunit. Can also utilize other divalent metal cations, such as Ca(2+), Mn(2+) and Co(2+).</text>
</comment>
<dbReference type="NCBIfam" id="TIGR00232">
    <property type="entry name" value="tktlase_bact"/>
    <property type="match status" value="1"/>
</dbReference>
<evidence type="ECO:0000256" key="9">
    <source>
        <dbReference type="ARBA" id="ARBA00022842"/>
    </source>
</evidence>
<feature type="binding site" evidence="14">
    <location>
        <position position="520"/>
    </location>
    <ligand>
        <name>substrate</name>
    </ligand>
</feature>
<evidence type="ECO:0000256" key="7">
    <source>
        <dbReference type="ARBA" id="ARBA00022723"/>
    </source>
</evidence>
<evidence type="ECO:0000256" key="6">
    <source>
        <dbReference type="ARBA" id="ARBA00022679"/>
    </source>
</evidence>
<feature type="site" description="Important for catalytic activity" evidence="17">
    <location>
        <position position="261"/>
    </location>
</feature>
<dbReference type="InterPro" id="IPR049557">
    <property type="entry name" value="Transketolase_CS"/>
</dbReference>
<reference evidence="20" key="1">
    <citation type="journal article" date="2022" name="Front. Microbiol.">
        <title>Identification of a novel aminoglycoside O-nucleotidyltransferase AadA33 in Providencia vermicola.</title>
        <authorList>
            <person name="Feng C."/>
            <person name="Gao M."/>
            <person name="Jiang W."/>
            <person name="Shi W."/>
            <person name="Li A."/>
            <person name="Liu S."/>
            <person name="Zhang L."/>
            <person name="Zhang X."/>
            <person name="Li Q."/>
            <person name="Lin H."/>
            <person name="Lu J."/>
            <person name="Li K."/>
            <person name="Zhang H."/>
            <person name="Hu Y."/>
            <person name="Bao Q."/>
            <person name="Lin X."/>
        </authorList>
    </citation>
    <scope>NUCLEOTIDE SEQUENCE</scope>
    <source>
        <strain evidence="20">P13</strain>
    </source>
</reference>
<evidence type="ECO:0000313" key="23">
    <source>
        <dbReference type="Proteomes" id="UP001222403"/>
    </source>
</evidence>
<feature type="binding site" evidence="14">
    <location>
        <position position="461"/>
    </location>
    <ligand>
        <name>substrate</name>
    </ligand>
</feature>
<evidence type="ECO:0000256" key="14">
    <source>
        <dbReference type="PIRSR" id="PIRSR605478-2"/>
    </source>
</evidence>
<dbReference type="FunFam" id="3.40.50.920:FF:000003">
    <property type="entry name" value="Transketolase"/>
    <property type="match status" value="1"/>
</dbReference>
<feature type="domain" description="Transketolase-like pyrimidine-binding" evidence="19">
    <location>
        <begin position="355"/>
        <end position="526"/>
    </location>
</feature>
<dbReference type="GO" id="GO:0005829">
    <property type="term" value="C:cytosol"/>
    <property type="evidence" value="ECO:0007669"/>
    <property type="project" value="TreeGrafter"/>
</dbReference>
<evidence type="ECO:0000259" key="19">
    <source>
        <dbReference type="SMART" id="SM00861"/>
    </source>
</evidence>
<comment type="cofactor">
    <cofactor evidence="16">
        <name>Mg(2+)</name>
        <dbReference type="ChEBI" id="CHEBI:18420"/>
    </cofactor>
    <text evidence="16">Binds 1 Mg(2+) ion per subunit. Can also utilize other divalent metal cations, such as Ca(2+), Mn(2+) and Co(2+).</text>
</comment>
<dbReference type="CDD" id="cd07033">
    <property type="entry name" value="TPP_PYR_DXS_TK_like"/>
    <property type="match status" value="1"/>
</dbReference>
<accession>A0AAX3S2T1</accession>
<keyword evidence="10 15" id="KW-0786">Thiamine pyrophosphate</keyword>
<comment type="cofactor">
    <cofactor evidence="1">
        <name>Ca(2+)</name>
        <dbReference type="ChEBI" id="CHEBI:29108"/>
    </cofactor>
</comment>
<dbReference type="InterPro" id="IPR020826">
    <property type="entry name" value="Transketolase_BS"/>
</dbReference>
<evidence type="ECO:0000256" key="13">
    <source>
        <dbReference type="PIRSR" id="PIRSR605478-1"/>
    </source>
</evidence>
<feature type="binding site" evidence="16">
    <location>
        <position position="155"/>
    </location>
    <ligand>
        <name>Mg(2+)</name>
        <dbReference type="ChEBI" id="CHEBI:18420"/>
    </ligand>
</feature>
<dbReference type="SMART" id="SM00861">
    <property type="entry name" value="Transket_pyr"/>
    <property type="match status" value="1"/>
</dbReference>
<dbReference type="GO" id="GO:0004802">
    <property type="term" value="F:transketolase activity"/>
    <property type="evidence" value="ECO:0007669"/>
    <property type="project" value="UniProtKB-UniRule"/>
</dbReference>
<comment type="subunit">
    <text evidence="4 18">Homodimer.</text>
</comment>
<feature type="binding site" evidence="14">
    <location>
        <position position="358"/>
    </location>
    <ligand>
        <name>substrate</name>
    </ligand>
</feature>
<dbReference type="Gene3D" id="3.40.50.920">
    <property type="match status" value="1"/>
</dbReference>
<dbReference type="PROSITE" id="PS00802">
    <property type="entry name" value="TRANSKETOLASE_2"/>
    <property type="match status" value="1"/>
</dbReference>
<protein>
    <recommendedName>
        <fullName evidence="5 12">Transketolase</fullName>
        <ecNumber evidence="5 12">2.2.1.1</ecNumber>
    </recommendedName>
</protein>
<dbReference type="InterPro" id="IPR009014">
    <property type="entry name" value="Transketo_C/PFOR_II"/>
</dbReference>
<feature type="binding site" evidence="15">
    <location>
        <position position="66"/>
    </location>
    <ligand>
        <name>thiamine diphosphate</name>
        <dbReference type="ChEBI" id="CHEBI:58937"/>
    </ligand>
</feature>
<feature type="binding site" evidence="15">
    <location>
        <position position="261"/>
    </location>
    <ligand>
        <name>thiamine diphosphate</name>
        <dbReference type="ChEBI" id="CHEBI:58937"/>
    </ligand>
</feature>
<dbReference type="PANTHER" id="PTHR43522">
    <property type="entry name" value="TRANSKETOLASE"/>
    <property type="match status" value="1"/>
</dbReference>